<comment type="caution">
    <text evidence="2">The sequence shown here is derived from an EMBL/GenBank/DDBJ whole genome shotgun (WGS) entry which is preliminary data.</text>
</comment>
<feature type="compositionally biased region" description="Basic and acidic residues" evidence="1">
    <location>
        <begin position="124"/>
        <end position="136"/>
    </location>
</feature>
<gene>
    <name evidence="2" type="ORF">WMY93_022754</name>
</gene>
<protein>
    <submittedName>
        <fullName evidence="2">Uncharacterized protein</fullName>
    </submittedName>
</protein>
<evidence type="ECO:0000256" key="1">
    <source>
        <dbReference type="SAM" id="MobiDB-lite"/>
    </source>
</evidence>
<feature type="compositionally biased region" description="Basic and acidic residues" evidence="1">
    <location>
        <begin position="549"/>
        <end position="561"/>
    </location>
</feature>
<dbReference type="AlphaFoldDB" id="A0AAW0NCC3"/>
<feature type="compositionally biased region" description="Basic and acidic residues" evidence="1">
    <location>
        <begin position="752"/>
        <end position="774"/>
    </location>
</feature>
<reference evidence="3" key="1">
    <citation type="submission" date="2024-04" db="EMBL/GenBank/DDBJ databases">
        <title>Salinicola lusitanus LLJ914,a marine bacterium isolated from the Okinawa Trough.</title>
        <authorList>
            <person name="Li J."/>
        </authorList>
    </citation>
    <scope>NUCLEOTIDE SEQUENCE [LARGE SCALE GENOMIC DNA]</scope>
</reference>
<feature type="region of interest" description="Disordered" evidence="1">
    <location>
        <begin position="419"/>
        <end position="444"/>
    </location>
</feature>
<evidence type="ECO:0000313" key="2">
    <source>
        <dbReference type="EMBL" id="KAK7893602.1"/>
    </source>
</evidence>
<feature type="region of interest" description="Disordered" evidence="1">
    <location>
        <begin position="124"/>
        <end position="230"/>
    </location>
</feature>
<feature type="compositionally biased region" description="Low complexity" evidence="1">
    <location>
        <begin position="137"/>
        <end position="146"/>
    </location>
</feature>
<keyword evidence="3" id="KW-1185">Reference proteome</keyword>
<feature type="compositionally biased region" description="Basic and acidic residues" evidence="1">
    <location>
        <begin position="784"/>
        <end position="795"/>
    </location>
</feature>
<name>A0AAW0NCC3_9GOBI</name>
<feature type="region of interest" description="Disordered" evidence="1">
    <location>
        <begin position="534"/>
        <end position="569"/>
    </location>
</feature>
<feature type="region of interest" description="Disordered" evidence="1">
    <location>
        <begin position="696"/>
        <end position="799"/>
    </location>
</feature>
<accession>A0AAW0NCC3</accession>
<feature type="compositionally biased region" description="Low complexity" evidence="1">
    <location>
        <begin position="715"/>
        <end position="724"/>
    </location>
</feature>
<sequence>MRKQALAKKLATTIQNDVPQLQDWHGQPKEQRTIINRANAKKTGPIKTREEQVADEQIRKVNKKEELDFKTGPVPPKSQDLIKDKFVEESKTNPAIIPAPIPTVNVWDMRKQALAKKLETRPVTDPEIKTNQKVDSVDSVPKDVPQLQDWHAQPKEQRTVINRANARKKTGPIKSKEEQAADEQIRKVNEKEELDLKTAPAPQKIQESRKNKPVKDPKTNPAITPAPVPTVNVWDMRKQALAKKLATTIQNEVPQLQDWHGQPKEQRTIINRANAKKTGPIKTREEQVADEQIRKVNKKEELDFKTGPVPPKSQDLIKDKFVEESKTNPAIIPAPIPTVNVWDMRKQALAKKLETRPVTDPEIKTNQKVDLVDSVCKDVPQLQDWHAQPKEQRTVINRANARKKTGPIKSKEEQVAVEQIRKESRKNKPVQDPKTNPAITPAPAPTVNVWEMRKQALEKQRATRPATDTNNKATQTINLKESISKDVPQLLDWHAQPKEQRTIINRANARKQTGPIKTKEEQVAEEQIKKVNEKEELDLKTAPAPQKIQESRKNKPVKDPKTNPAITPATVPTVNVWDMRKQALAKKLATTIQNDVPQLQDWHGQPKEQRTIINRANAKKTGPIKTREEQVADEQIRKVNKKEELDFKTGPVPPKSQDLIKDKFVEESKTNPAIIPAPIPTVNVWDMRKQALAKKLETRPVTDPEIKTNQKVDSVDSVPKDVPQLQDWHAQPKEQRTVINRANARKKTGPIKSKEEQAADEQIRKVNEKEELDLKTAPAPPKIQESRKNKPERTQKLTLQSHQLLYQQLMFGT</sequence>
<feature type="compositionally biased region" description="Basic and acidic residues" evidence="1">
    <location>
        <begin position="174"/>
        <end position="196"/>
    </location>
</feature>
<dbReference type="Proteomes" id="UP001460270">
    <property type="component" value="Unassembled WGS sequence"/>
</dbReference>
<dbReference type="EMBL" id="JBBPFD010000016">
    <property type="protein sequence ID" value="KAK7893602.1"/>
    <property type="molecule type" value="Genomic_DNA"/>
</dbReference>
<organism evidence="2 3">
    <name type="scientific">Mugilogobius chulae</name>
    <name type="common">yellowstripe goby</name>
    <dbReference type="NCBI Taxonomy" id="88201"/>
    <lineage>
        <taxon>Eukaryota</taxon>
        <taxon>Metazoa</taxon>
        <taxon>Chordata</taxon>
        <taxon>Craniata</taxon>
        <taxon>Vertebrata</taxon>
        <taxon>Euteleostomi</taxon>
        <taxon>Actinopterygii</taxon>
        <taxon>Neopterygii</taxon>
        <taxon>Teleostei</taxon>
        <taxon>Neoteleostei</taxon>
        <taxon>Acanthomorphata</taxon>
        <taxon>Gobiaria</taxon>
        <taxon>Gobiiformes</taxon>
        <taxon>Gobioidei</taxon>
        <taxon>Gobiidae</taxon>
        <taxon>Gobionellinae</taxon>
        <taxon>Mugilogobius</taxon>
    </lineage>
</organism>
<feature type="compositionally biased region" description="Basic and acidic residues" evidence="1">
    <location>
        <begin position="206"/>
        <end position="218"/>
    </location>
</feature>
<evidence type="ECO:0000313" key="3">
    <source>
        <dbReference type="Proteomes" id="UP001460270"/>
    </source>
</evidence>
<proteinExistence type="predicted"/>
<feature type="compositionally biased region" description="Basic and acidic residues" evidence="1">
    <location>
        <begin position="696"/>
        <end position="714"/>
    </location>
</feature>